<dbReference type="EMBL" id="CP007032">
    <property type="protein sequence ID" value="AHF07418.1"/>
    <property type="molecule type" value="Genomic_DNA"/>
</dbReference>
<dbReference type="Proteomes" id="UP000010847">
    <property type="component" value="Chromosome"/>
</dbReference>
<sequence>MVKCSKIKHEGFTLVEVLMVVVIISVLAAITIPKISSSSETARRNADIATAYQVKAALDRYQAENGIYPKPTTTEFSATAGKVTAANFIPKYVAKLDIATTQQKTDDANKGFGVSTLGTDGLIPASPTPTNLIMIYLATDGLGAEVRAYDPTLADILWTSSN</sequence>
<dbReference type="RefSeq" id="WP_006716048.1">
    <property type="nucleotide sequence ID" value="NZ_CP007032.1"/>
</dbReference>
<organism evidence="7 8">
    <name type="scientific">Desulfitobacterium metallireducens DSM 15288</name>
    <dbReference type="NCBI Taxonomy" id="871968"/>
    <lineage>
        <taxon>Bacteria</taxon>
        <taxon>Bacillati</taxon>
        <taxon>Bacillota</taxon>
        <taxon>Clostridia</taxon>
        <taxon>Eubacteriales</taxon>
        <taxon>Desulfitobacteriaceae</taxon>
        <taxon>Desulfitobacterium</taxon>
    </lineage>
</organism>
<dbReference type="STRING" id="871968.DESME_10530"/>
<dbReference type="GO" id="GO:0016020">
    <property type="term" value="C:membrane"/>
    <property type="evidence" value="ECO:0007669"/>
    <property type="project" value="UniProtKB-SubCell"/>
</dbReference>
<dbReference type="GO" id="GO:0015627">
    <property type="term" value="C:type II protein secretion system complex"/>
    <property type="evidence" value="ECO:0007669"/>
    <property type="project" value="InterPro"/>
</dbReference>
<dbReference type="Pfam" id="PF07963">
    <property type="entry name" value="N_methyl"/>
    <property type="match status" value="1"/>
</dbReference>
<keyword evidence="8" id="KW-1185">Reference proteome</keyword>
<dbReference type="PANTHER" id="PTHR30093:SF44">
    <property type="entry name" value="TYPE II SECRETION SYSTEM CORE PROTEIN G"/>
    <property type="match status" value="1"/>
</dbReference>
<evidence type="ECO:0000256" key="4">
    <source>
        <dbReference type="ARBA" id="ARBA00022989"/>
    </source>
</evidence>
<gene>
    <name evidence="7" type="ORF">DESME_10530</name>
</gene>
<dbReference type="PANTHER" id="PTHR30093">
    <property type="entry name" value="GENERAL SECRETION PATHWAY PROTEIN G"/>
    <property type="match status" value="1"/>
</dbReference>
<dbReference type="AlphaFoldDB" id="W0ED15"/>
<accession>W0ED15</accession>
<dbReference type="KEGG" id="dmt:DESME_10530"/>
<reference evidence="7 8" key="1">
    <citation type="submission" date="2013-12" db="EMBL/GenBank/DDBJ databases">
        <authorList>
            <consortium name="DOE Joint Genome Institute"/>
            <person name="Smidt H."/>
            <person name="Huntemann M."/>
            <person name="Han J."/>
            <person name="Chen A."/>
            <person name="Kyrpides N."/>
            <person name="Mavromatis K."/>
            <person name="Markowitz V."/>
            <person name="Palaniappan K."/>
            <person name="Ivanova N."/>
            <person name="Schaumberg A."/>
            <person name="Pati A."/>
            <person name="Liolios K."/>
            <person name="Nordberg H.P."/>
            <person name="Cantor M.N."/>
            <person name="Hua S.X."/>
            <person name="Woyke T."/>
        </authorList>
    </citation>
    <scope>NUCLEOTIDE SEQUENCE [LARGE SCALE GENOMIC DNA]</scope>
    <source>
        <strain evidence="8">DSM 15288</strain>
    </source>
</reference>
<dbReference type="InterPro" id="IPR000983">
    <property type="entry name" value="Bac_GSPG_pilin"/>
</dbReference>
<dbReference type="InterPro" id="IPR012902">
    <property type="entry name" value="N_methyl_site"/>
</dbReference>
<feature type="transmembrane region" description="Helical" evidence="6">
    <location>
        <begin position="12"/>
        <end position="32"/>
    </location>
</feature>
<evidence type="ECO:0000256" key="5">
    <source>
        <dbReference type="ARBA" id="ARBA00023136"/>
    </source>
</evidence>
<keyword evidence="2" id="KW-0488">Methylation</keyword>
<proteinExistence type="predicted"/>
<dbReference type="HOGENOM" id="CLU_1632726_0_0_9"/>
<keyword evidence="3 6" id="KW-0812">Transmembrane</keyword>
<dbReference type="PROSITE" id="PS00409">
    <property type="entry name" value="PROKAR_NTER_METHYL"/>
    <property type="match status" value="1"/>
</dbReference>
<dbReference type="SUPFAM" id="SSF54523">
    <property type="entry name" value="Pili subunits"/>
    <property type="match status" value="1"/>
</dbReference>
<evidence type="ECO:0000256" key="1">
    <source>
        <dbReference type="ARBA" id="ARBA00004167"/>
    </source>
</evidence>
<dbReference type="Gene3D" id="3.30.700.10">
    <property type="entry name" value="Glycoprotein, Type 4 Pilin"/>
    <property type="match status" value="1"/>
</dbReference>
<protein>
    <submittedName>
        <fullName evidence="7">N-terminal cleavage protein</fullName>
    </submittedName>
</protein>
<name>W0ED15_9FIRM</name>
<keyword evidence="4 6" id="KW-1133">Transmembrane helix</keyword>
<dbReference type="eggNOG" id="COG2165">
    <property type="taxonomic scope" value="Bacteria"/>
</dbReference>
<evidence type="ECO:0000256" key="3">
    <source>
        <dbReference type="ARBA" id="ARBA00022692"/>
    </source>
</evidence>
<evidence type="ECO:0000256" key="2">
    <source>
        <dbReference type="ARBA" id="ARBA00022481"/>
    </source>
</evidence>
<dbReference type="InterPro" id="IPR045584">
    <property type="entry name" value="Pilin-like"/>
</dbReference>
<dbReference type="OrthoDB" id="1797950at2"/>
<evidence type="ECO:0000256" key="6">
    <source>
        <dbReference type="SAM" id="Phobius"/>
    </source>
</evidence>
<evidence type="ECO:0000313" key="8">
    <source>
        <dbReference type="Proteomes" id="UP000010847"/>
    </source>
</evidence>
<evidence type="ECO:0000313" key="7">
    <source>
        <dbReference type="EMBL" id="AHF07418.1"/>
    </source>
</evidence>
<dbReference type="GO" id="GO:0015628">
    <property type="term" value="P:protein secretion by the type II secretion system"/>
    <property type="evidence" value="ECO:0007669"/>
    <property type="project" value="InterPro"/>
</dbReference>
<keyword evidence="5 6" id="KW-0472">Membrane</keyword>
<comment type="subcellular location">
    <subcellularLocation>
        <location evidence="1">Membrane</location>
        <topology evidence="1">Single-pass membrane protein</topology>
    </subcellularLocation>
</comment>
<dbReference type="NCBIfam" id="TIGR02532">
    <property type="entry name" value="IV_pilin_GFxxxE"/>
    <property type="match status" value="1"/>
</dbReference>
<dbReference type="PRINTS" id="PR00813">
    <property type="entry name" value="BCTERIALGSPG"/>
</dbReference>